<feature type="transmembrane region" description="Helical" evidence="1">
    <location>
        <begin position="15"/>
        <end position="33"/>
    </location>
</feature>
<evidence type="ECO:0000313" key="3">
    <source>
        <dbReference type="Proteomes" id="UP000028059"/>
    </source>
</evidence>
<keyword evidence="3" id="KW-1185">Reference proteome</keyword>
<name>A0A081RKM5_9ARCH</name>
<sequence length="43" mass="4845">QAADPDNVCTQENALYLWAWYFLSSIAFSGIIMKLTKTSMDLS</sequence>
<proteinExistence type="predicted"/>
<dbReference type="AlphaFoldDB" id="A0A081RKM5"/>
<gene>
    <name evidence="2" type="ORF">AAA799N04_01869</name>
</gene>
<protein>
    <submittedName>
        <fullName evidence="2">Uncharacterized protein</fullName>
    </submittedName>
</protein>
<keyword evidence="1" id="KW-0472">Membrane</keyword>
<dbReference type="Proteomes" id="UP000028059">
    <property type="component" value="Unassembled WGS sequence"/>
</dbReference>
<dbReference type="EMBL" id="JOKN01000082">
    <property type="protein sequence ID" value="KEQ55748.1"/>
    <property type="molecule type" value="Genomic_DNA"/>
</dbReference>
<keyword evidence="1" id="KW-1133">Transmembrane helix</keyword>
<comment type="caution">
    <text evidence="2">The sequence shown here is derived from an EMBL/GenBank/DDBJ whole genome shotgun (WGS) entry which is preliminary data.</text>
</comment>
<evidence type="ECO:0000256" key="1">
    <source>
        <dbReference type="SAM" id="Phobius"/>
    </source>
</evidence>
<keyword evidence="1" id="KW-0812">Transmembrane</keyword>
<accession>A0A081RKM5</accession>
<organism evidence="2 3">
    <name type="scientific">Marine Group I thaumarchaeote SCGC AAA799-N04</name>
    <dbReference type="NCBI Taxonomy" id="1502293"/>
    <lineage>
        <taxon>Archaea</taxon>
        <taxon>Nitrososphaerota</taxon>
        <taxon>Marine Group I</taxon>
    </lineage>
</organism>
<evidence type="ECO:0000313" key="2">
    <source>
        <dbReference type="EMBL" id="KEQ55748.1"/>
    </source>
</evidence>
<reference evidence="2 3" key="1">
    <citation type="submission" date="2014-06" db="EMBL/GenBank/DDBJ databases">
        <authorList>
            <person name="Ngugi D.K."/>
            <person name="Blom J."/>
            <person name="Alam I."/>
            <person name="Rashid M."/>
            <person name="Ba Alawi W."/>
            <person name="Zhang G."/>
            <person name="Hikmawan T."/>
            <person name="Guan Y."/>
            <person name="Antunes A."/>
            <person name="Siam R."/>
            <person name="ElDorry H."/>
            <person name="Bajic V."/>
            <person name="Stingl U."/>
        </authorList>
    </citation>
    <scope>NUCLEOTIDE SEQUENCE [LARGE SCALE GENOMIC DNA]</scope>
    <source>
        <strain evidence="2">SCGC AAA799-N04</strain>
    </source>
</reference>
<feature type="non-terminal residue" evidence="2">
    <location>
        <position position="1"/>
    </location>
</feature>